<dbReference type="AlphaFoldDB" id="X6LNV5"/>
<reference evidence="1 2" key="1">
    <citation type="journal article" date="2013" name="Curr. Biol.">
        <title>The Genome of the Foraminiferan Reticulomyxa filosa.</title>
        <authorList>
            <person name="Glockner G."/>
            <person name="Hulsmann N."/>
            <person name="Schleicher M."/>
            <person name="Noegel A.A."/>
            <person name="Eichinger L."/>
            <person name="Gallinger C."/>
            <person name="Pawlowski J."/>
            <person name="Sierra R."/>
            <person name="Euteneuer U."/>
            <person name="Pillet L."/>
            <person name="Moustafa A."/>
            <person name="Platzer M."/>
            <person name="Groth M."/>
            <person name="Szafranski K."/>
            <person name="Schliwa M."/>
        </authorList>
    </citation>
    <scope>NUCLEOTIDE SEQUENCE [LARGE SCALE GENOMIC DNA]</scope>
</reference>
<dbReference type="EMBL" id="ASPP01034246">
    <property type="protein sequence ID" value="ETO03061.1"/>
    <property type="molecule type" value="Genomic_DNA"/>
</dbReference>
<keyword evidence="2" id="KW-1185">Reference proteome</keyword>
<gene>
    <name evidence="1" type="ORF">RFI_34349</name>
</gene>
<proteinExistence type="predicted"/>
<evidence type="ECO:0000313" key="1">
    <source>
        <dbReference type="EMBL" id="ETO03061.1"/>
    </source>
</evidence>
<sequence>MHDGIGNGYGKSKFQSPTLQVAVHSPSLQQNEEKKIEEVTFENMWKKNMKVRRQFMYYNTIVVTYIKSKELKSATAYLQIHFLEILGHYLFILQSMLITSMTLKICKLNKKIKATITKELYVLLRGVSIHESENEIKEILEDYGYQIQEVKRFHKMLIVKVMLSNSSYVVKILKDNDIQW</sequence>
<protein>
    <submittedName>
        <fullName evidence="1">Uncharacterized protein</fullName>
    </submittedName>
</protein>
<evidence type="ECO:0000313" key="2">
    <source>
        <dbReference type="Proteomes" id="UP000023152"/>
    </source>
</evidence>
<organism evidence="1 2">
    <name type="scientific">Reticulomyxa filosa</name>
    <dbReference type="NCBI Taxonomy" id="46433"/>
    <lineage>
        <taxon>Eukaryota</taxon>
        <taxon>Sar</taxon>
        <taxon>Rhizaria</taxon>
        <taxon>Retaria</taxon>
        <taxon>Foraminifera</taxon>
        <taxon>Monothalamids</taxon>
        <taxon>Reticulomyxidae</taxon>
        <taxon>Reticulomyxa</taxon>
    </lineage>
</organism>
<dbReference type="Proteomes" id="UP000023152">
    <property type="component" value="Unassembled WGS sequence"/>
</dbReference>
<comment type="caution">
    <text evidence="1">The sequence shown here is derived from an EMBL/GenBank/DDBJ whole genome shotgun (WGS) entry which is preliminary data.</text>
</comment>
<name>X6LNV5_RETFI</name>
<accession>X6LNV5</accession>